<dbReference type="EMBL" id="UYRV01001271">
    <property type="protein sequence ID" value="VDK46621.1"/>
    <property type="molecule type" value="Genomic_DNA"/>
</dbReference>
<evidence type="ECO:0000313" key="6">
    <source>
        <dbReference type="Proteomes" id="UP000271889"/>
    </source>
</evidence>
<dbReference type="GO" id="GO:0008135">
    <property type="term" value="F:translation factor activity, RNA binding"/>
    <property type="evidence" value="ECO:0007669"/>
    <property type="project" value="TreeGrafter"/>
</dbReference>
<dbReference type="InterPro" id="IPR035979">
    <property type="entry name" value="RBD_domain_sf"/>
</dbReference>
<feature type="domain" description="RRM" evidence="4">
    <location>
        <begin position="50"/>
        <end position="121"/>
    </location>
</feature>
<dbReference type="Pfam" id="PF16366">
    <property type="entry name" value="CEBP_ZZ"/>
    <property type="match status" value="1"/>
</dbReference>
<name>A0A3P6RSJ9_CYLGO</name>
<keyword evidence="3" id="KW-0472">Membrane</keyword>
<keyword evidence="3" id="KW-1133">Transmembrane helix</keyword>
<keyword evidence="3" id="KW-0812">Transmembrane</keyword>
<dbReference type="InterPro" id="IPR034819">
    <property type="entry name" value="CPEB"/>
</dbReference>
<dbReference type="PANTHER" id="PTHR12566:SF6">
    <property type="entry name" value="FOG-1 PROTEIN"/>
    <property type="match status" value="1"/>
</dbReference>
<proteinExistence type="predicted"/>
<gene>
    <name evidence="5" type="ORF">CGOC_LOCUS817</name>
</gene>
<dbReference type="Proteomes" id="UP000271889">
    <property type="component" value="Unassembled WGS sequence"/>
</dbReference>
<dbReference type="GO" id="GO:0045202">
    <property type="term" value="C:synapse"/>
    <property type="evidence" value="ECO:0007669"/>
    <property type="project" value="TreeGrafter"/>
</dbReference>
<organism evidence="5 6">
    <name type="scientific">Cylicostephanus goldi</name>
    <name type="common">Nematode worm</name>
    <dbReference type="NCBI Taxonomy" id="71465"/>
    <lineage>
        <taxon>Eukaryota</taxon>
        <taxon>Metazoa</taxon>
        <taxon>Ecdysozoa</taxon>
        <taxon>Nematoda</taxon>
        <taxon>Chromadorea</taxon>
        <taxon>Rhabditida</taxon>
        <taxon>Rhabditina</taxon>
        <taxon>Rhabditomorpha</taxon>
        <taxon>Strongyloidea</taxon>
        <taxon>Strongylidae</taxon>
        <taxon>Cylicostephanus</taxon>
    </lineage>
</organism>
<dbReference type="InterPro" id="IPR012677">
    <property type="entry name" value="Nucleotide-bd_a/b_plait_sf"/>
</dbReference>
<protein>
    <recommendedName>
        <fullName evidence="4">RRM domain-containing protein</fullName>
    </recommendedName>
</protein>
<dbReference type="InterPro" id="IPR032296">
    <property type="entry name" value="CEBP_ZZ"/>
</dbReference>
<dbReference type="AlphaFoldDB" id="A0A3P6RSJ9"/>
<dbReference type="GO" id="GO:0043005">
    <property type="term" value="C:neuron projection"/>
    <property type="evidence" value="ECO:0007669"/>
    <property type="project" value="TreeGrafter"/>
</dbReference>
<dbReference type="PROSITE" id="PS50102">
    <property type="entry name" value="RRM"/>
    <property type="match status" value="1"/>
</dbReference>
<sequence length="373" mass="41941">MCTRHNGRLTVTMPMGNSQSANIHIRVWYTRDAKYYSPEFNESMLKTNKNCAFVGGIPRTMTAKQLAEYMSITYGDVLFARIEVELETDYPKGAGCVMFRYREAFVTAVASRFVSLNFGDHIKQVEIQPYLMRPVECEICQAVKTRNFCPKFRCLKFMCELCWRQAHVGLPDHYPLMRSPPLRLRGLTANVDDHKTEHYANDGAPHRSTSMLHYEGAYNTHNLCNVVNSIQFPPVSLFEVESHLSYVVIEDVSQEMAASVTSAITGEEDLSPTAIVLTDPGAHLPTLHTTVTLITVVISSMTIIIVIRMRTPAHFTSRLILEKTNGPNTHREFLPVLVQVSLLLDGRVGEVKLQCDTVAELLKDSVPLKLGCT</sequence>
<dbReference type="GO" id="GO:0003730">
    <property type="term" value="F:mRNA 3'-UTR binding"/>
    <property type="evidence" value="ECO:0007669"/>
    <property type="project" value="InterPro"/>
</dbReference>
<keyword evidence="1 2" id="KW-0694">RNA-binding</keyword>
<dbReference type="GO" id="GO:2000766">
    <property type="term" value="P:negative regulation of cytoplasmic translation"/>
    <property type="evidence" value="ECO:0007669"/>
    <property type="project" value="TreeGrafter"/>
</dbReference>
<dbReference type="OrthoDB" id="10033548at2759"/>
<dbReference type="SUPFAM" id="SSF54928">
    <property type="entry name" value="RNA-binding domain, RBD"/>
    <property type="match status" value="1"/>
</dbReference>
<dbReference type="InterPro" id="IPR000504">
    <property type="entry name" value="RRM_dom"/>
</dbReference>
<keyword evidence="6" id="KW-1185">Reference proteome</keyword>
<evidence type="ECO:0000259" key="4">
    <source>
        <dbReference type="PROSITE" id="PS50102"/>
    </source>
</evidence>
<dbReference type="GO" id="GO:0043022">
    <property type="term" value="F:ribosome binding"/>
    <property type="evidence" value="ECO:0007669"/>
    <property type="project" value="TreeGrafter"/>
</dbReference>
<dbReference type="Gene3D" id="4.10.640.40">
    <property type="entry name" value="Cytoplasmic polyadenylation element-binding protein, ZZ domain"/>
    <property type="match status" value="1"/>
</dbReference>
<dbReference type="GO" id="GO:0005737">
    <property type="term" value="C:cytoplasm"/>
    <property type="evidence" value="ECO:0007669"/>
    <property type="project" value="TreeGrafter"/>
</dbReference>
<dbReference type="InterPro" id="IPR038446">
    <property type="entry name" value="CEBP_ZZ_sf"/>
</dbReference>
<dbReference type="PANTHER" id="PTHR12566">
    <property type="entry name" value="CYTOPLASMIC POLYADENYLATION ELEMENT BINDING PROTEIN CPEB"/>
    <property type="match status" value="1"/>
</dbReference>
<reference evidence="5 6" key="1">
    <citation type="submission" date="2018-11" db="EMBL/GenBank/DDBJ databases">
        <authorList>
            <consortium name="Pathogen Informatics"/>
        </authorList>
    </citation>
    <scope>NUCLEOTIDE SEQUENCE [LARGE SCALE GENOMIC DNA]</scope>
</reference>
<dbReference type="Gene3D" id="3.30.70.330">
    <property type="match status" value="1"/>
</dbReference>
<accession>A0A3P6RSJ9</accession>
<evidence type="ECO:0000313" key="5">
    <source>
        <dbReference type="EMBL" id="VDK46621.1"/>
    </source>
</evidence>
<evidence type="ECO:0000256" key="3">
    <source>
        <dbReference type="SAM" id="Phobius"/>
    </source>
</evidence>
<dbReference type="GO" id="GO:0000900">
    <property type="term" value="F:mRNA regulatory element binding translation repressor activity"/>
    <property type="evidence" value="ECO:0007669"/>
    <property type="project" value="TreeGrafter"/>
</dbReference>
<feature type="transmembrane region" description="Helical" evidence="3">
    <location>
        <begin position="287"/>
        <end position="307"/>
    </location>
</feature>
<evidence type="ECO:0000256" key="2">
    <source>
        <dbReference type="PROSITE-ProRule" id="PRU00176"/>
    </source>
</evidence>
<dbReference type="GO" id="GO:0005634">
    <property type="term" value="C:nucleus"/>
    <property type="evidence" value="ECO:0007669"/>
    <property type="project" value="TreeGrafter"/>
</dbReference>
<evidence type="ECO:0000256" key="1">
    <source>
        <dbReference type="ARBA" id="ARBA00022884"/>
    </source>
</evidence>